<dbReference type="GO" id="GO:0044027">
    <property type="term" value="P:negative regulation of gene expression via chromosomal CpG island methylation"/>
    <property type="evidence" value="ECO:0007669"/>
    <property type="project" value="TreeGrafter"/>
</dbReference>
<feature type="region of interest" description="Disordered" evidence="5">
    <location>
        <begin position="490"/>
        <end position="510"/>
    </location>
</feature>
<dbReference type="OrthoDB" id="549662at2759"/>
<dbReference type="GO" id="GO:0003677">
    <property type="term" value="F:DNA binding"/>
    <property type="evidence" value="ECO:0007669"/>
    <property type="project" value="TreeGrafter"/>
</dbReference>
<dbReference type="GO" id="GO:0032259">
    <property type="term" value="P:methylation"/>
    <property type="evidence" value="ECO:0007669"/>
    <property type="project" value="UniProtKB-KW"/>
</dbReference>
<accession>A0A2J8A5V6</accession>
<reference evidence="6 7" key="1">
    <citation type="journal article" date="2017" name="Mol. Biol. Evol.">
        <title>The 4-celled Tetrabaena socialis nuclear genome reveals the essential components for genetic control of cell number at the origin of multicellularity in the volvocine lineage.</title>
        <authorList>
            <person name="Featherston J."/>
            <person name="Arakaki Y."/>
            <person name="Hanschen E.R."/>
            <person name="Ferris P.J."/>
            <person name="Michod R.E."/>
            <person name="Olson B.J.S.C."/>
            <person name="Nozaki H."/>
            <person name="Durand P.M."/>
        </authorList>
    </citation>
    <scope>NUCLEOTIDE SEQUENCE [LARGE SCALE GENOMIC DNA]</scope>
    <source>
        <strain evidence="6 7">NIES-571</strain>
    </source>
</reference>
<feature type="region of interest" description="Disordered" evidence="5">
    <location>
        <begin position="1801"/>
        <end position="1823"/>
    </location>
</feature>
<feature type="compositionally biased region" description="Low complexity" evidence="5">
    <location>
        <begin position="91"/>
        <end position="103"/>
    </location>
</feature>
<evidence type="ECO:0000256" key="3">
    <source>
        <dbReference type="ARBA" id="ARBA00022679"/>
    </source>
</evidence>
<feature type="region of interest" description="Disordered" evidence="5">
    <location>
        <begin position="21"/>
        <end position="112"/>
    </location>
</feature>
<feature type="region of interest" description="Disordered" evidence="5">
    <location>
        <begin position="801"/>
        <end position="851"/>
    </location>
</feature>
<dbReference type="PANTHER" id="PTHR10629">
    <property type="entry name" value="CYTOSINE-SPECIFIC METHYLTRANSFERASE"/>
    <property type="match status" value="1"/>
</dbReference>
<dbReference type="Gene3D" id="3.40.50.150">
    <property type="entry name" value="Vaccinia Virus protein VP39"/>
    <property type="match status" value="1"/>
</dbReference>
<dbReference type="EC" id="2.1.1.37" evidence="1"/>
<feature type="compositionally biased region" description="Gly residues" evidence="5">
    <location>
        <begin position="412"/>
        <end position="428"/>
    </location>
</feature>
<evidence type="ECO:0000256" key="1">
    <source>
        <dbReference type="ARBA" id="ARBA00011975"/>
    </source>
</evidence>
<sequence length="1991" mass="204580">MEPPKWLRHCGAATPQLNWKRSIKVDGTRSPRGKPLPLQSWAEMNGSQLVCTRSGPDKGTRLERTAASQPQGQQKLKKARRSKASQENDAAAEAAAAESSAAELTEPKGAQPEASAGLLPLKVLFEDTPGILVANKLNWRLSITCCCKTCVDAEPEEDKRRRMGPAEWQKHCGAATPPPAWKTSIKVDGAVSSSSGTPLSLQSWAKANSSEFVYTQKGTDRGTRLVPSSQPLGQQVHRLWSTFLQHGRPQNAEASTPSSPSSSDAEMPPSAGSASEAIGGASSSDGGSASKSSRSGSRARGSGRGTGSNGGSPAEGADEEAGPLWLAPGAHTIRVVPGSIVRRRGRSQQLGMVQHIAKEASYGASAASLHAGWSLQVVPVVRGCDTVLGDASDAAQLFLLDTSSAPPPELLGGEGGGVGGSGGGGSGGHVVSAAPSGKVKARETPESLRGAAELARGYREVWAMEEVVEVLQVDLSALYGHWSALDAASKGSPPAQLAMPSSTSSSVSPSSSAAAAAASSFLASSTSSTSSSAAAAALGRFVYVPHQGMFRSIRAGELDDPPELELLLRSGDGERQRAKASAACQAPAVLLPGGGGFTKGDVTYRAGDFVYLHLADLLHAAEQAEEAAEATEEASGAKKGGRRRSRAVVPKDEPWQVVQLLAVEGGGKGAVEVQVRRFFRPESVSPDIAYSADYWDLYAPPPLEAPAAAGLAAAPEAESYGVAAAAAAEPAAAPEAASYGVAAAAAAEPAAAPEAASYGVAAAAAAEPAAAPEAASDGAPAAAVAEPAAALGAASDGAPAAAAAAEPAGEDTEAASVAASDDDAVVPDGKSTAAAPEATSGDASAQEPTTAVEAASYEASAAAATAAAEPQEALADVAEDAAGSAAAATAVVLRLPASAVLGRCAVVLKGAPHRPSSMHFTVVGSYDPARPHVTDAPPPSRLWPLPGCDAAEAPAAANAAPGTETSGDDPSPEGDAASCDAGGEYGAPQASALPVVAPLAMMDVFSGCGGLSEGLHQGDDLRRNTPQAFSHFSWELTKGLKICVDIQPPLSNRQEAHPGNGPTTAFMGSYMGASTSATGWARPPLPPPVSTRLPQLSVRQPQGAAAAFSNQQAAGAGFWQSSAAEAVEPNYALAPGPIIAYLSYLDFYRPRFFLLENVPLFGRHSYFRRALRTLLELGYQARFGVLHAGHVGLPQSRKRLFLWGAAEGEPLPDWPAPLHALCPAGPGGAAVSVPGVPITPCDRVRYQTAPCPARAGRGAPLRPVTVRDAISDLPHVDNGVKQIRRAGAGKGADDDGASGSSSGSGSGSGSSSGGGGGGTGSSGDGDVGLPYLSEPVSALQRQMRAGPAGHQAGGEEAAAAAGPELVYAQVVRQLTPVQVARVKHIPPGGDWYDLLKAVEADPSLATTEQKDVVLPGAQRIRPNAKGLPDGPLLPETFSKRWEQHQKDPKAEAPTKGMYGRMRFDSIFPTAVTKPGAEQGTGWSIHPVEDRNLSVREFGRSQGLYRRDLNLAAPSGYTCWHAREAWFPGIPVGQMEGRTLDACFEVDGRRLRDPADGQVLRLELQLKERCVERGGQLKRDVLQFFLPTAVTQQCGRPLYVRGFTGHPANPPVVVVMTTAEATRLYPPPPATGTAALPRPSATGGPCSGSHAVRLADGGAWQAASRASRGGGRKKKRKCSPAGAAPMYRSRASVPAPYQRAWFPGVPVGQMEGRKLDACFEVDGQLLRDPVDGQVFRVEVELKERCVDVGGQLKRDMLQFIMPTTVTQQCGRPLYVRGFTGHPANPPVVVVMTTAEATRLPPPAAASAVMPPRPSPRRPSTATAPLPRALQAVPTDTEAVREALRDVLRMLQARLPAAEVLAAASGDSSGAGTGLSGAGGVSTREAVYAAALLLWAEELAADRMQAMRAAEGGVGAGGGGRGDGGGGNQAQPPVGSTSALLLQIAVLSVLYEAAGRSVQESGSLGPAAAMRSAAARQLLEELAWLAANMERGR</sequence>
<dbReference type="Proteomes" id="UP000236333">
    <property type="component" value="Unassembled WGS sequence"/>
</dbReference>
<proteinExistence type="predicted"/>
<dbReference type="PANTHER" id="PTHR10629:SF52">
    <property type="entry name" value="DNA (CYTOSINE-5)-METHYLTRANSFERASE 1"/>
    <property type="match status" value="1"/>
</dbReference>
<keyword evidence="7" id="KW-1185">Reference proteome</keyword>
<feature type="region of interest" description="Disordered" evidence="5">
    <location>
        <begin position="248"/>
        <end position="325"/>
    </location>
</feature>
<dbReference type="InterPro" id="IPR001525">
    <property type="entry name" value="C5_MeTfrase"/>
</dbReference>
<comment type="caution">
    <text evidence="6">The sequence shown here is derived from an EMBL/GenBank/DDBJ whole genome shotgun (WGS) entry which is preliminary data.</text>
</comment>
<feature type="compositionally biased region" description="Basic and acidic residues" evidence="5">
    <location>
        <begin position="55"/>
        <end position="64"/>
    </location>
</feature>
<feature type="region of interest" description="Disordered" evidence="5">
    <location>
        <begin position="1287"/>
        <end position="1331"/>
    </location>
</feature>
<feature type="region of interest" description="Disordered" evidence="5">
    <location>
        <begin position="954"/>
        <end position="983"/>
    </location>
</feature>
<evidence type="ECO:0000313" key="6">
    <source>
        <dbReference type="EMBL" id="PNH07911.1"/>
    </source>
</evidence>
<feature type="region of interest" description="Disordered" evidence="5">
    <location>
        <begin position="1624"/>
        <end position="1684"/>
    </location>
</feature>
<dbReference type="GO" id="GO:0003886">
    <property type="term" value="F:DNA (cytosine-5-)-methyltransferase activity"/>
    <property type="evidence" value="ECO:0007669"/>
    <property type="project" value="UniProtKB-EC"/>
</dbReference>
<dbReference type="EMBL" id="PGGS01000154">
    <property type="protein sequence ID" value="PNH07911.1"/>
    <property type="molecule type" value="Genomic_DNA"/>
</dbReference>
<feature type="compositionally biased region" description="Low complexity" evidence="5">
    <location>
        <begin position="501"/>
        <end position="510"/>
    </location>
</feature>
<dbReference type="Pfam" id="PF00145">
    <property type="entry name" value="DNA_methylase"/>
    <property type="match status" value="1"/>
</dbReference>
<dbReference type="InterPro" id="IPR043151">
    <property type="entry name" value="BAH_sf"/>
</dbReference>
<feature type="region of interest" description="Disordered" evidence="5">
    <location>
        <begin position="627"/>
        <end position="648"/>
    </location>
</feature>
<dbReference type="InterPro" id="IPR050390">
    <property type="entry name" value="C5-Methyltransferase"/>
</dbReference>
<keyword evidence="4" id="KW-0949">S-adenosyl-L-methionine</keyword>
<dbReference type="Gene3D" id="2.30.30.490">
    <property type="match status" value="1"/>
</dbReference>
<dbReference type="GO" id="GO:0005634">
    <property type="term" value="C:nucleus"/>
    <property type="evidence" value="ECO:0007669"/>
    <property type="project" value="TreeGrafter"/>
</dbReference>
<dbReference type="SUPFAM" id="SSF53335">
    <property type="entry name" value="S-adenosyl-L-methionine-dependent methyltransferases"/>
    <property type="match status" value="1"/>
</dbReference>
<evidence type="ECO:0000256" key="5">
    <source>
        <dbReference type="SAM" id="MobiDB-lite"/>
    </source>
</evidence>
<feature type="compositionally biased region" description="Low complexity" evidence="5">
    <location>
        <begin position="252"/>
        <end position="300"/>
    </location>
</feature>
<dbReference type="InterPro" id="IPR029063">
    <property type="entry name" value="SAM-dependent_MTases_sf"/>
</dbReference>
<feature type="compositionally biased region" description="Gly residues" evidence="5">
    <location>
        <begin position="1911"/>
        <end position="1926"/>
    </location>
</feature>
<feature type="compositionally biased region" description="Gly residues" evidence="5">
    <location>
        <begin position="1302"/>
        <end position="1326"/>
    </location>
</feature>
<organism evidence="6 7">
    <name type="scientific">Tetrabaena socialis</name>
    <dbReference type="NCBI Taxonomy" id="47790"/>
    <lineage>
        <taxon>Eukaryota</taxon>
        <taxon>Viridiplantae</taxon>
        <taxon>Chlorophyta</taxon>
        <taxon>core chlorophytes</taxon>
        <taxon>Chlorophyceae</taxon>
        <taxon>CS clade</taxon>
        <taxon>Chlamydomonadales</taxon>
        <taxon>Tetrabaenaceae</taxon>
        <taxon>Tetrabaena</taxon>
    </lineage>
</organism>
<dbReference type="Gene3D" id="3.90.120.10">
    <property type="entry name" value="DNA Methylase, subunit A, domain 2"/>
    <property type="match status" value="1"/>
</dbReference>
<evidence type="ECO:0000256" key="2">
    <source>
        <dbReference type="ARBA" id="ARBA00022603"/>
    </source>
</evidence>
<feature type="region of interest" description="Disordered" evidence="5">
    <location>
        <begin position="1911"/>
        <end position="1931"/>
    </location>
</feature>
<protein>
    <recommendedName>
        <fullName evidence="1">DNA (cytosine-5-)-methyltransferase</fullName>
        <ecNumber evidence="1">2.1.1.37</ecNumber>
    </recommendedName>
</protein>
<name>A0A2J8A5V6_9CHLO</name>
<keyword evidence="2 6" id="KW-0489">Methyltransferase</keyword>
<gene>
    <name evidence="6" type="ORF">TSOC_005574</name>
</gene>
<feature type="region of interest" description="Disordered" evidence="5">
    <location>
        <begin position="409"/>
        <end position="448"/>
    </location>
</feature>
<dbReference type="PRINTS" id="PR00105">
    <property type="entry name" value="C5METTRFRASE"/>
</dbReference>
<evidence type="ECO:0000256" key="4">
    <source>
        <dbReference type="ARBA" id="ARBA00022691"/>
    </source>
</evidence>
<evidence type="ECO:0000313" key="7">
    <source>
        <dbReference type="Proteomes" id="UP000236333"/>
    </source>
</evidence>
<feature type="compositionally biased region" description="Low complexity" evidence="5">
    <location>
        <begin position="1656"/>
        <end position="1666"/>
    </location>
</feature>
<keyword evidence="3 6" id="KW-0808">Transferase</keyword>